<sequence>MSINECPLLHIELLNPTQPAPSPGELETFPHITLSTDSIVHFEKRSRTPRRSGARSGARLSRFRTQPITIAEISEIDGKADEEKVKASEGTTAAKMLCGNFSADEWSMWHGDTVVIMSKVDQIATNKWKWHQPSDLSPFLNQHYKRWASTPPFWRLYLVAAQTQSELDGVCA</sequence>
<keyword evidence="2" id="KW-1185">Reference proteome</keyword>
<protein>
    <submittedName>
        <fullName evidence="1">Uncharacterized protein</fullName>
    </submittedName>
</protein>
<organism evidence="1 2">
    <name type="scientific">Echinococcus granulosus</name>
    <name type="common">Hydatid tapeworm</name>
    <dbReference type="NCBI Taxonomy" id="6210"/>
    <lineage>
        <taxon>Eukaryota</taxon>
        <taxon>Metazoa</taxon>
        <taxon>Spiralia</taxon>
        <taxon>Lophotrochozoa</taxon>
        <taxon>Platyhelminthes</taxon>
        <taxon>Cestoda</taxon>
        <taxon>Eucestoda</taxon>
        <taxon>Cyclophyllidea</taxon>
        <taxon>Taeniidae</taxon>
        <taxon>Echinococcus</taxon>
        <taxon>Echinococcus granulosus group</taxon>
    </lineage>
</organism>
<dbReference type="GeneID" id="36342140"/>
<name>W6UYV8_ECHGR</name>
<dbReference type="RefSeq" id="XP_024349950.1">
    <property type="nucleotide sequence ID" value="XM_024495674.1"/>
</dbReference>
<accession>W6UYV8</accession>
<dbReference type="OrthoDB" id="6286735at2759"/>
<gene>
    <name evidence="1" type="ORF">EGR_06425</name>
</gene>
<evidence type="ECO:0000313" key="1">
    <source>
        <dbReference type="EMBL" id="EUB58754.1"/>
    </source>
</evidence>
<dbReference type="Proteomes" id="UP000019149">
    <property type="component" value="Unassembled WGS sequence"/>
</dbReference>
<reference evidence="1 2" key="1">
    <citation type="journal article" date="2013" name="Nat. Genet.">
        <title>The genome of the hydatid tapeworm Echinococcus granulosus.</title>
        <authorList>
            <person name="Zheng H."/>
            <person name="Zhang W."/>
            <person name="Zhang L."/>
            <person name="Zhang Z."/>
            <person name="Li J."/>
            <person name="Lu G."/>
            <person name="Zhu Y."/>
            <person name="Wang Y."/>
            <person name="Huang Y."/>
            <person name="Liu J."/>
            <person name="Kang H."/>
            <person name="Chen J."/>
            <person name="Wang L."/>
            <person name="Chen A."/>
            <person name="Yu S."/>
            <person name="Gao Z."/>
            <person name="Jin L."/>
            <person name="Gu W."/>
            <person name="Wang Z."/>
            <person name="Zhao L."/>
            <person name="Shi B."/>
            <person name="Wen H."/>
            <person name="Lin R."/>
            <person name="Jones M.K."/>
            <person name="Brejova B."/>
            <person name="Vinar T."/>
            <person name="Zhao G."/>
            <person name="McManus D.P."/>
            <person name="Chen Z."/>
            <person name="Zhou Y."/>
            <person name="Wang S."/>
        </authorList>
    </citation>
    <scope>NUCLEOTIDE SEQUENCE [LARGE SCALE GENOMIC DNA]</scope>
</reference>
<dbReference type="KEGG" id="egl:EGR_06425"/>
<comment type="caution">
    <text evidence="1">The sequence shown here is derived from an EMBL/GenBank/DDBJ whole genome shotgun (WGS) entry which is preliminary data.</text>
</comment>
<dbReference type="AlphaFoldDB" id="W6UYV8"/>
<dbReference type="EMBL" id="APAU02000056">
    <property type="protein sequence ID" value="EUB58754.1"/>
    <property type="molecule type" value="Genomic_DNA"/>
</dbReference>
<dbReference type="CTD" id="36342140"/>
<evidence type="ECO:0000313" key="2">
    <source>
        <dbReference type="Proteomes" id="UP000019149"/>
    </source>
</evidence>
<proteinExistence type="predicted"/>